<reference evidence="2" key="1">
    <citation type="submission" date="1999-12" db="EMBL/GenBank/DDBJ databases">
        <title>BdfA, a novel sensor protein of Bradyrhizobium japonicum, is required for normal bacteroid differentiation in soybean (Glycine max).</title>
        <authorList>
            <person name="Mueller P."/>
            <person name="Unnewehr A."/>
        </authorList>
    </citation>
    <scope>NUCLEOTIDE SEQUENCE</scope>
    <source>
        <strain evidence="2">USDA 110spc4</strain>
    </source>
</reference>
<evidence type="ECO:0000256" key="1">
    <source>
        <dbReference type="SAM" id="MobiDB-lite"/>
    </source>
</evidence>
<feature type="region of interest" description="Disordered" evidence="1">
    <location>
        <begin position="1"/>
        <end position="62"/>
    </location>
</feature>
<dbReference type="AlphaFoldDB" id="Q9RHB8"/>
<protein>
    <submittedName>
        <fullName evidence="2">Uncharacterized protein</fullName>
    </submittedName>
</protein>
<evidence type="ECO:0000313" key="2">
    <source>
        <dbReference type="EMBL" id="AAF19530.1"/>
    </source>
</evidence>
<sequence length="163" mass="17437">MTEYGGARASAPLPTYEAGERGVGASRHSGARASANPESRDSGLMFASPRNDSGRAGKTPPQPMTICVRLPILAPDPESGSRCAFVSASLYWRLIANQQPMRVSVFPSQFRSCARSITAPARQAGLVAGFEARREPAQLARPPRCTCRRGAPCLSCRRSSSTR</sequence>
<name>Q9RHB8_BRAJP</name>
<dbReference type="EMBL" id="AF042096">
    <property type="protein sequence ID" value="AAF19530.1"/>
    <property type="molecule type" value="Genomic_DNA"/>
</dbReference>
<feature type="compositionally biased region" description="Low complexity" evidence="1">
    <location>
        <begin position="23"/>
        <end position="35"/>
    </location>
</feature>
<organism evidence="2">
    <name type="scientific">Bradyrhizobium japonicum</name>
    <dbReference type="NCBI Taxonomy" id="375"/>
    <lineage>
        <taxon>Bacteria</taxon>
        <taxon>Pseudomonadati</taxon>
        <taxon>Pseudomonadota</taxon>
        <taxon>Alphaproteobacteria</taxon>
        <taxon>Hyphomicrobiales</taxon>
        <taxon>Nitrobacteraceae</taxon>
        <taxon>Bradyrhizobium</taxon>
    </lineage>
</organism>
<proteinExistence type="predicted"/>
<accession>Q9RHB8</accession>